<keyword evidence="12" id="KW-0418">Kinase</keyword>
<dbReference type="PROSITE" id="PS50113">
    <property type="entry name" value="PAC"/>
    <property type="match status" value="2"/>
</dbReference>
<evidence type="ECO:0000256" key="16">
    <source>
        <dbReference type="ARBA" id="ARBA00023170"/>
    </source>
</evidence>
<dbReference type="EMBL" id="VWPL01000034">
    <property type="protein sequence ID" value="KAA5597274.1"/>
    <property type="molecule type" value="Genomic_DNA"/>
</dbReference>
<dbReference type="Pfam" id="PF07536">
    <property type="entry name" value="HWE_HK"/>
    <property type="match status" value="1"/>
</dbReference>
<dbReference type="Pfam" id="PF08447">
    <property type="entry name" value="PAS_3"/>
    <property type="match status" value="2"/>
</dbReference>
<evidence type="ECO:0000256" key="9">
    <source>
        <dbReference type="ARBA" id="ARBA00022679"/>
    </source>
</evidence>
<evidence type="ECO:0000256" key="10">
    <source>
        <dbReference type="ARBA" id="ARBA00022737"/>
    </source>
</evidence>
<dbReference type="GO" id="GO:0009881">
    <property type="term" value="F:photoreceptor activity"/>
    <property type="evidence" value="ECO:0007669"/>
    <property type="project" value="UniProtKB-KW"/>
</dbReference>
<evidence type="ECO:0000256" key="3">
    <source>
        <dbReference type="ARBA" id="ARBA00021740"/>
    </source>
</evidence>
<dbReference type="SMART" id="SM00086">
    <property type="entry name" value="PAC"/>
    <property type="match status" value="2"/>
</dbReference>
<dbReference type="PANTHER" id="PTHR41523:SF8">
    <property type="entry name" value="ETHYLENE RESPONSE SENSOR PROTEIN"/>
    <property type="match status" value="1"/>
</dbReference>
<dbReference type="EC" id="2.7.13.3" evidence="2"/>
<keyword evidence="7" id="KW-0285">Flavoprotein</keyword>
<organism evidence="20 21">
    <name type="scientific">Blastochloris sulfoviridis</name>
    <dbReference type="NCBI Taxonomy" id="50712"/>
    <lineage>
        <taxon>Bacteria</taxon>
        <taxon>Pseudomonadati</taxon>
        <taxon>Pseudomonadota</taxon>
        <taxon>Alphaproteobacteria</taxon>
        <taxon>Hyphomicrobiales</taxon>
        <taxon>Blastochloridaceae</taxon>
        <taxon>Blastochloris</taxon>
    </lineage>
</organism>
<keyword evidence="13" id="KW-0067">ATP-binding</keyword>
<evidence type="ECO:0000256" key="2">
    <source>
        <dbReference type="ARBA" id="ARBA00012438"/>
    </source>
</evidence>
<feature type="region of interest" description="Disordered" evidence="17">
    <location>
        <begin position="1"/>
        <end position="56"/>
    </location>
</feature>
<dbReference type="SMART" id="SM00911">
    <property type="entry name" value="HWE_HK"/>
    <property type="match status" value="1"/>
</dbReference>
<evidence type="ECO:0000256" key="17">
    <source>
        <dbReference type="SAM" id="MobiDB-lite"/>
    </source>
</evidence>
<sequence>MSENECSYPGSVAQAADGREADSREADSREADSRVADSRVADSRGTPDTQDSVDSREAAACRARAMEARNRLEALAETGLLDSETEERFDRLTRMVARTLGVPISLFSLVDNRRQFFKSAFGLGEPWASRRETPLSHAFCRHVVAHDAPFRVDNAFVHPVVAQNPAMLELGIVAYLGVPVRTPKGHVLGALCAIDVSPRVWSQDALTTLEDFAALVEGEIDLRAEVLRRTEAEEMLTLAVEATGLGLWWLDRPDGKVTCSDSCRTLLAVPDAAPIPYAGWLARVHPADRAKADRLLRAAFEPDGEGLFQHEFRILRPDGEMLWVAATGQTEKGEAAPGLPAPRRLVGTVRNITNRKRTEELLAQNERRWREILNTMPQMVWSALPDGRSDYYNDRWYEYTGTAHGSTDIDEMRALLHPDDETRVEQGWHHALASGEPFDIEFRLRRHDGQYRWTLGRALPMRNETGEIERWFGTCTDIHDLKVAEEQRELIARELSHRIKNIFAVVNSLVTLSARADPLARPFADAVRSRIEALARAHDYVQPSGGAKREDPNETSVLGLLETLLAAYQEDGGARIEVSGSDHPTGIHAATALALLVHELATNAVKYGALSVPEGQVTMACEATPDAYCITWKERGGPPVGRPPTRKGFGTILSERAVAAQLGATITQDWEPEGLKVRISAPFERLKR</sequence>
<keyword evidence="9" id="KW-0808">Transferase</keyword>
<dbReference type="InterPro" id="IPR000700">
    <property type="entry name" value="PAS-assoc_C"/>
</dbReference>
<dbReference type="InterPro" id="IPR003018">
    <property type="entry name" value="GAF"/>
</dbReference>
<evidence type="ECO:0000256" key="6">
    <source>
        <dbReference type="ARBA" id="ARBA00022606"/>
    </source>
</evidence>
<protein>
    <recommendedName>
        <fullName evidence="3">Blue-light-activated histidine kinase</fullName>
        <ecNumber evidence="2">2.7.13.3</ecNumber>
    </recommendedName>
</protein>
<keyword evidence="14" id="KW-0157">Chromophore</keyword>
<evidence type="ECO:0000259" key="18">
    <source>
        <dbReference type="PROSITE" id="PS50112"/>
    </source>
</evidence>
<proteinExistence type="predicted"/>
<evidence type="ECO:0000256" key="12">
    <source>
        <dbReference type="ARBA" id="ARBA00022777"/>
    </source>
</evidence>
<dbReference type="InterPro" id="IPR029016">
    <property type="entry name" value="GAF-like_dom_sf"/>
</dbReference>
<dbReference type="SUPFAM" id="SSF55785">
    <property type="entry name" value="PYP-like sensor domain (PAS domain)"/>
    <property type="match status" value="2"/>
</dbReference>
<reference evidence="20 21" key="1">
    <citation type="submission" date="2019-09" db="EMBL/GenBank/DDBJ databases">
        <title>Draft Whole-Genome sequence of Blastochloris sulfoviridis DSM 729.</title>
        <authorList>
            <person name="Meyer T.E."/>
            <person name="Kyndt J.A."/>
        </authorList>
    </citation>
    <scope>NUCLEOTIDE SEQUENCE [LARGE SCALE GENOMIC DNA]</scope>
    <source>
        <strain evidence="20 21">DSM 729</strain>
    </source>
</reference>
<dbReference type="InterPro" id="IPR000014">
    <property type="entry name" value="PAS"/>
</dbReference>
<evidence type="ECO:0000313" key="20">
    <source>
        <dbReference type="EMBL" id="KAA5597274.1"/>
    </source>
</evidence>
<keyword evidence="8" id="KW-0288">FMN</keyword>
<dbReference type="NCBIfam" id="TIGR00229">
    <property type="entry name" value="sensory_box"/>
    <property type="match status" value="1"/>
</dbReference>
<dbReference type="PANTHER" id="PTHR41523">
    <property type="entry name" value="TWO-COMPONENT SYSTEM SENSOR PROTEIN"/>
    <property type="match status" value="1"/>
</dbReference>
<evidence type="ECO:0000256" key="8">
    <source>
        <dbReference type="ARBA" id="ARBA00022643"/>
    </source>
</evidence>
<keyword evidence="16" id="KW-0675">Receptor</keyword>
<dbReference type="GO" id="GO:0004673">
    <property type="term" value="F:protein histidine kinase activity"/>
    <property type="evidence" value="ECO:0007669"/>
    <property type="project" value="UniProtKB-EC"/>
</dbReference>
<dbReference type="Gene3D" id="3.30.450.20">
    <property type="entry name" value="PAS domain"/>
    <property type="match status" value="2"/>
</dbReference>
<feature type="domain" description="PAS" evidence="18">
    <location>
        <begin position="365"/>
        <end position="435"/>
    </location>
</feature>
<evidence type="ECO:0000256" key="13">
    <source>
        <dbReference type="ARBA" id="ARBA00022840"/>
    </source>
</evidence>
<dbReference type="Gene3D" id="2.10.70.100">
    <property type="match status" value="1"/>
</dbReference>
<dbReference type="Proteomes" id="UP000323886">
    <property type="component" value="Unassembled WGS sequence"/>
</dbReference>
<keyword evidence="4" id="KW-0600">Photoreceptor protein</keyword>
<evidence type="ECO:0000256" key="4">
    <source>
        <dbReference type="ARBA" id="ARBA00022543"/>
    </source>
</evidence>
<dbReference type="InterPro" id="IPR001610">
    <property type="entry name" value="PAC"/>
</dbReference>
<dbReference type="GO" id="GO:0005524">
    <property type="term" value="F:ATP binding"/>
    <property type="evidence" value="ECO:0007669"/>
    <property type="project" value="UniProtKB-KW"/>
</dbReference>
<evidence type="ECO:0000256" key="14">
    <source>
        <dbReference type="ARBA" id="ARBA00022991"/>
    </source>
</evidence>
<dbReference type="CDD" id="cd00130">
    <property type="entry name" value="PAS"/>
    <property type="match status" value="2"/>
</dbReference>
<evidence type="ECO:0000256" key="11">
    <source>
        <dbReference type="ARBA" id="ARBA00022741"/>
    </source>
</evidence>
<evidence type="ECO:0000256" key="1">
    <source>
        <dbReference type="ARBA" id="ARBA00000085"/>
    </source>
</evidence>
<evidence type="ECO:0000256" key="7">
    <source>
        <dbReference type="ARBA" id="ARBA00022630"/>
    </source>
</evidence>
<dbReference type="InterPro" id="IPR036890">
    <property type="entry name" value="HATPase_C_sf"/>
</dbReference>
<name>A0A5M6HN36_9HYPH</name>
<dbReference type="InterPro" id="IPR013655">
    <property type="entry name" value="PAS_fold_3"/>
</dbReference>
<feature type="domain" description="PAC" evidence="19">
    <location>
        <begin position="308"/>
        <end position="364"/>
    </location>
</feature>
<keyword evidence="21" id="KW-1185">Reference proteome</keyword>
<keyword evidence="5" id="KW-0597">Phosphoprotein</keyword>
<accession>A0A5M6HN36</accession>
<dbReference type="SMART" id="SM00065">
    <property type="entry name" value="GAF"/>
    <property type="match status" value="1"/>
</dbReference>
<keyword evidence="15" id="KW-0843">Virulence</keyword>
<dbReference type="OrthoDB" id="7991996at2"/>
<dbReference type="SMART" id="SM00091">
    <property type="entry name" value="PAS"/>
    <property type="match status" value="2"/>
</dbReference>
<feature type="compositionally biased region" description="Basic and acidic residues" evidence="17">
    <location>
        <begin position="17"/>
        <end position="42"/>
    </location>
</feature>
<dbReference type="Pfam" id="PF01590">
    <property type="entry name" value="GAF"/>
    <property type="match status" value="1"/>
</dbReference>
<evidence type="ECO:0000313" key="21">
    <source>
        <dbReference type="Proteomes" id="UP000323886"/>
    </source>
</evidence>
<evidence type="ECO:0000259" key="19">
    <source>
        <dbReference type="PROSITE" id="PS50113"/>
    </source>
</evidence>
<comment type="catalytic activity">
    <reaction evidence="1">
        <text>ATP + protein L-histidine = ADP + protein N-phospho-L-histidine.</text>
        <dbReference type="EC" id="2.7.13.3"/>
    </reaction>
</comment>
<dbReference type="AlphaFoldDB" id="A0A5M6HN36"/>
<evidence type="ECO:0000256" key="15">
    <source>
        <dbReference type="ARBA" id="ARBA00023026"/>
    </source>
</evidence>
<feature type="domain" description="PAC" evidence="19">
    <location>
        <begin position="438"/>
        <end position="490"/>
    </location>
</feature>
<comment type="caution">
    <text evidence="20">The sequence shown here is derived from an EMBL/GenBank/DDBJ whole genome shotgun (WGS) entry which is preliminary data.</text>
</comment>
<dbReference type="InterPro" id="IPR035965">
    <property type="entry name" value="PAS-like_dom_sf"/>
</dbReference>
<keyword evidence="10" id="KW-0677">Repeat</keyword>
<evidence type="ECO:0000256" key="5">
    <source>
        <dbReference type="ARBA" id="ARBA00022553"/>
    </source>
</evidence>
<dbReference type="Gene3D" id="3.30.565.10">
    <property type="entry name" value="Histidine kinase-like ATPase, C-terminal domain"/>
    <property type="match status" value="1"/>
</dbReference>
<keyword evidence="11" id="KW-0547">Nucleotide-binding</keyword>
<keyword evidence="6" id="KW-0716">Sensory transduction</keyword>
<dbReference type="Gene3D" id="3.30.450.40">
    <property type="match status" value="1"/>
</dbReference>
<dbReference type="SUPFAM" id="SSF55781">
    <property type="entry name" value="GAF domain-like"/>
    <property type="match status" value="1"/>
</dbReference>
<gene>
    <name evidence="20" type="ORF">F1193_14500</name>
</gene>
<dbReference type="InterPro" id="IPR011102">
    <property type="entry name" value="Sig_transdc_His_kinase_HWE"/>
</dbReference>
<dbReference type="FunFam" id="3.30.450.20:FF:000099">
    <property type="entry name" value="Sensory box sensor histidine kinase"/>
    <property type="match status" value="1"/>
</dbReference>
<dbReference type="PROSITE" id="PS50112">
    <property type="entry name" value="PAS"/>
    <property type="match status" value="1"/>
</dbReference>
<dbReference type="SUPFAM" id="SSF55874">
    <property type="entry name" value="ATPase domain of HSP90 chaperone/DNA topoisomerase II/histidine kinase"/>
    <property type="match status" value="1"/>
</dbReference>